<dbReference type="InterPro" id="IPR011701">
    <property type="entry name" value="MFS"/>
</dbReference>
<evidence type="ECO:0000256" key="6">
    <source>
        <dbReference type="SAM" id="Phobius"/>
    </source>
</evidence>
<dbReference type="InterPro" id="IPR036259">
    <property type="entry name" value="MFS_trans_sf"/>
</dbReference>
<keyword evidence="4 6" id="KW-0472">Membrane</keyword>
<feature type="transmembrane region" description="Helical" evidence="6">
    <location>
        <begin position="110"/>
        <end position="134"/>
    </location>
</feature>
<proteinExistence type="predicted"/>
<dbReference type="Gene3D" id="1.20.1250.20">
    <property type="entry name" value="MFS general substrate transporter like domains"/>
    <property type="match status" value="1"/>
</dbReference>
<evidence type="ECO:0000313" key="7">
    <source>
        <dbReference type="EMBL" id="KAH8021618.1"/>
    </source>
</evidence>
<dbReference type="AlphaFoldDB" id="A0A9J6DHY7"/>
<keyword evidence="3 6" id="KW-1133">Transmembrane helix</keyword>
<dbReference type="Pfam" id="PF07690">
    <property type="entry name" value="MFS_1"/>
    <property type="match status" value="1"/>
</dbReference>
<dbReference type="EMBL" id="JABSTU010000009">
    <property type="protein sequence ID" value="KAH8021618.1"/>
    <property type="molecule type" value="Genomic_DNA"/>
</dbReference>
<reference evidence="7" key="1">
    <citation type="journal article" date="2020" name="Cell">
        <title>Large-Scale Comparative Analyses of Tick Genomes Elucidate Their Genetic Diversity and Vector Capacities.</title>
        <authorList>
            <consortium name="Tick Genome and Microbiome Consortium (TIGMIC)"/>
            <person name="Jia N."/>
            <person name="Wang J."/>
            <person name="Shi W."/>
            <person name="Du L."/>
            <person name="Sun Y."/>
            <person name="Zhan W."/>
            <person name="Jiang J.F."/>
            <person name="Wang Q."/>
            <person name="Zhang B."/>
            <person name="Ji P."/>
            <person name="Bell-Sakyi L."/>
            <person name="Cui X.M."/>
            <person name="Yuan T.T."/>
            <person name="Jiang B.G."/>
            <person name="Yang W.F."/>
            <person name="Lam T.T."/>
            <person name="Chang Q.C."/>
            <person name="Ding S.J."/>
            <person name="Wang X.J."/>
            <person name="Zhu J.G."/>
            <person name="Ruan X.D."/>
            <person name="Zhao L."/>
            <person name="Wei J.T."/>
            <person name="Ye R.Z."/>
            <person name="Que T.C."/>
            <person name="Du C.H."/>
            <person name="Zhou Y.H."/>
            <person name="Cheng J.X."/>
            <person name="Dai P.F."/>
            <person name="Guo W.B."/>
            <person name="Han X.H."/>
            <person name="Huang E.J."/>
            <person name="Li L.F."/>
            <person name="Wei W."/>
            <person name="Gao Y.C."/>
            <person name="Liu J.Z."/>
            <person name="Shao H.Z."/>
            <person name="Wang X."/>
            <person name="Wang C.C."/>
            <person name="Yang T.C."/>
            <person name="Huo Q.B."/>
            <person name="Li W."/>
            <person name="Chen H.Y."/>
            <person name="Chen S.E."/>
            <person name="Zhou L.G."/>
            <person name="Ni X.B."/>
            <person name="Tian J.H."/>
            <person name="Sheng Y."/>
            <person name="Liu T."/>
            <person name="Pan Y.S."/>
            <person name="Xia L.Y."/>
            <person name="Li J."/>
            <person name="Zhao F."/>
            <person name="Cao W.C."/>
        </authorList>
    </citation>
    <scope>NUCLEOTIDE SEQUENCE</scope>
    <source>
        <strain evidence="7">Rmic-2018</strain>
    </source>
</reference>
<protein>
    <recommendedName>
        <fullName evidence="9">Organic cation/carnitine transporter</fullName>
    </recommendedName>
</protein>
<evidence type="ECO:0000256" key="4">
    <source>
        <dbReference type="ARBA" id="ARBA00023136"/>
    </source>
</evidence>
<feature type="compositionally biased region" description="Polar residues" evidence="5">
    <location>
        <begin position="193"/>
        <end position="207"/>
    </location>
</feature>
<keyword evidence="8" id="KW-1185">Reference proteome</keyword>
<comment type="subcellular location">
    <subcellularLocation>
        <location evidence="1">Membrane</location>
        <topology evidence="1">Multi-pass membrane protein</topology>
    </subcellularLocation>
</comment>
<dbReference type="VEuPathDB" id="VectorBase:LOC119173956"/>
<name>A0A9J6DHY7_RHIMP</name>
<dbReference type="PANTHER" id="PTHR24064">
    <property type="entry name" value="SOLUTE CARRIER FAMILY 22 MEMBER"/>
    <property type="match status" value="1"/>
</dbReference>
<dbReference type="GO" id="GO:0022857">
    <property type="term" value="F:transmembrane transporter activity"/>
    <property type="evidence" value="ECO:0007669"/>
    <property type="project" value="InterPro"/>
</dbReference>
<organism evidence="7 8">
    <name type="scientific">Rhipicephalus microplus</name>
    <name type="common">Cattle tick</name>
    <name type="synonym">Boophilus microplus</name>
    <dbReference type="NCBI Taxonomy" id="6941"/>
    <lineage>
        <taxon>Eukaryota</taxon>
        <taxon>Metazoa</taxon>
        <taxon>Ecdysozoa</taxon>
        <taxon>Arthropoda</taxon>
        <taxon>Chelicerata</taxon>
        <taxon>Arachnida</taxon>
        <taxon>Acari</taxon>
        <taxon>Parasitiformes</taxon>
        <taxon>Ixodida</taxon>
        <taxon>Ixodoidea</taxon>
        <taxon>Ixodidae</taxon>
        <taxon>Rhipicephalinae</taxon>
        <taxon>Rhipicephalus</taxon>
        <taxon>Boophilus</taxon>
    </lineage>
</organism>
<evidence type="ECO:0000256" key="2">
    <source>
        <dbReference type="ARBA" id="ARBA00022692"/>
    </source>
</evidence>
<reference evidence="7" key="2">
    <citation type="submission" date="2021-09" db="EMBL/GenBank/DDBJ databases">
        <authorList>
            <person name="Jia N."/>
            <person name="Wang J."/>
            <person name="Shi W."/>
            <person name="Du L."/>
            <person name="Sun Y."/>
            <person name="Zhan W."/>
            <person name="Jiang J."/>
            <person name="Wang Q."/>
            <person name="Zhang B."/>
            <person name="Ji P."/>
            <person name="Sakyi L.B."/>
            <person name="Cui X."/>
            <person name="Yuan T."/>
            <person name="Jiang B."/>
            <person name="Yang W."/>
            <person name="Lam T.T.-Y."/>
            <person name="Chang Q."/>
            <person name="Ding S."/>
            <person name="Wang X."/>
            <person name="Zhu J."/>
            <person name="Ruan X."/>
            <person name="Zhao L."/>
            <person name="Wei J."/>
            <person name="Que T."/>
            <person name="Du C."/>
            <person name="Cheng J."/>
            <person name="Dai P."/>
            <person name="Han X."/>
            <person name="Huang E."/>
            <person name="Gao Y."/>
            <person name="Liu J."/>
            <person name="Shao H."/>
            <person name="Ye R."/>
            <person name="Li L."/>
            <person name="Wei W."/>
            <person name="Wang X."/>
            <person name="Wang C."/>
            <person name="Huo Q."/>
            <person name="Li W."/>
            <person name="Guo W."/>
            <person name="Chen H."/>
            <person name="Chen S."/>
            <person name="Zhou L."/>
            <person name="Zhou L."/>
            <person name="Ni X."/>
            <person name="Tian J."/>
            <person name="Zhou Y."/>
            <person name="Sheng Y."/>
            <person name="Liu T."/>
            <person name="Pan Y."/>
            <person name="Xia L."/>
            <person name="Li J."/>
            <person name="Zhao F."/>
            <person name="Cao W."/>
        </authorList>
    </citation>
    <scope>NUCLEOTIDE SEQUENCE</scope>
    <source>
        <strain evidence="7">Rmic-2018</strain>
        <tissue evidence="7">Larvae</tissue>
    </source>
</reference>
<dbReference type="SUPFAM" id="SSF103473">
    <property type="entry name" value="MFS general substrate transporter"/>
    <property type="match status" value="1"/>
</dbReference>
<evidence type="ECO:0000256" key="3">
    <source>
        <dbReference type="ARBA" id="ARBA00022989"/>
    </source>
</evidence>
<sequence>MVKQSANGCAYSGLHINVTHLSGNEFLNFLYLALVEFPANAIGWWSMDRFGRRWTNVFFVLLTATACWAPVVAPTSGTVGIVSSVVAKFSTTAAYMMMYQQSAELFPTPLRSFSVGVLTALAAVFTASVPYVVYLGRYGSWIPFLFLAVLTTTGGIAAAWLPETKDYPLCQTDKEIFEEYKTCRRKRREDSRTATSASGGMTDSPTASPCLLSISTRKSHRVRCDL</sequence>
<evidence type="ECO:0000256" key="1">
    <source>
        <dbReference type="ARBA" id="ARBA00004141"/>
    </source>
</evidence>
<evidence type="ECO:0000313" key="8">
    <source>
        <dbReference type="Proteomes" id="UP000821866"/>
    </source>
</evidence>
<feature type="transmembrane region" description="Helical" evidence="6">
    <location>
        <begin position="79"/>
        <end position="98"/>
    </location>
</feature>
<feature type="transmembrane region" description="Helical" evidence="6">
    <location>
        <begin position="54"/>
        <end position="73"/>
    </location>
</feature>
<keyword evidence="2 6" id="KW-0812">Transmembrane</keyword>
<comment type="caution">
    <text evidence="7">The sequence shown here is derived from an EMBL/GenBank/DDBJ whole genome shotgun (WGS) entry which is preliminary data.</text>
</comment>
<evidence type="ECO:0000256" key="5">
    <source>
        <dbReference type="SAM" id="MobiDB-lite"/>
    </source>
</evidence>
<dbReference type="GO" id="GO:0016020">
    <property type="term" value="C:membrane"/>
    <property type="evidence" value="ECO:0007669"/>
    <property type="project" value="UniProtKB-SubCell"/>
</dbReference>
<accession>A0A9J6DHY7</accession>
<feature type="transmembrane region" description="Helical" evidence="6">
    <location>
        <begin position="140"/>
        <end position="161"/>
    </location>
</feature>
<evidence type="ECO:0008006" key="9">
    <source>
        <dbReference type="Google" id="ProtNLM"/>
    </source>
</evidence>
<gene>
    <name evidence="7" type="ORF">HPB51_016014</name>
</gene>
<feature type="region of interest" description="Disordered" evidence="5">
    <location>
        <begin position="188"/>
        <end position="210"/>
    </location>
</feature>
<dbReference type="Proteomes" id="UP000821866">
    <property type="component" value="Chromosome 7"/>
</dbReference>